<evidence type="ECO:0000313" key="11">
    <source>
        <dbReference type="EMBL" id="CAI8030607.1"/>
    </source>
</evidence>
<dbReference type="InterPro" id="IPR002817">
    <property type="entry name" value="ThiC/BzaA/B"/>
</dbReference>
<keyword evidence="9" id="KW-0456">Lyase</keyword>
<dbReference type="Gene3D" id="3.20.20.540">
    <property type="entry name" value="Radical SAM ThiC family, central domain"/>
    <property type="match status" value="1"/>
</dbReference>
<dbReference type="InterPro" id="IPR020904">
    <property type="entry name" value="Sc_DH/Rdtase_CS"/>
</dbReference>
<evidence type="ECO:0000256" key="7">
    <source>
        <dbReference type="ARBA" id="ARBA00023004"/>
    </source>
</evidence>
<keyword evidence="12" id="KW-1185">Reference proteome</keyword>
<dbReference type="Gene3D" id="6.10.250.620">
    <property type="match status" value="1"/>
</dbReference>
<dbReference type="Pfam" id="PF13667">
    <property type="entry name" value="ThiC-associated"/>
    <property type="match status" value="1"/>
</dbReference>
<sequence>MVDLQGKVALITGSSRGIGRGCAIEMATCGADIVINYRTHPDEAEEVAEIVRGLGRNAILQVAARHMAERGEGGKILIISSVHAFIPFARSVAYNTAKAGINHMGYTMATELTEHRINVNVIEPGWTDTPGERNFATEEELREGGKKLPWGRLGTIEDIGKAAAFLCSDAADYITGACLRVDGGFWLPSQNEDMRVPFREISLHPTQSFNGEMETNEPLRVYDTSGPWGDDVQSCDSEQGLTPLRADWIQARGDTEEYEGRDVQPQDNGYLTRGHEQYASRHEKQKGRLEYFPGLGKKPLRAKAGGCVTQMHYARRGIVTPEMEFIAIRENLGRAEAYEALMDANDAAQIAELETLGELTKIAWESDCQVMIEGPGHVPMQLIKENMDLELKHCYDAPFYTLGPLTTDIAPGYDHITSAIGAAMIGWFGCAMLCYVTPKEHLGLPNKKDVKDGVMAYKIAAHAADLAKGHPGAQERDNVVSKARFEFRWEDQFNLSLDPETAREFHDETLPQEGAKQAHFCSMCGPHFCSMKITEDVRRYAREKGVTDEDALRLGMAEKSDEFKESGSKVYSSAAD</sequence>
<dbReference type="Gene3D" id="3.40.50.720">
    <property type="entry name" value="NAD(P)-binding Rossmann-like Domain"/>
    <property type="match status" value="2"/>
</dbReference>
<dbReference type="Proteomes" id="UP001174909">
    <property type="component" value="Unassembled WGS sequence"/>
</dbReference>
<comment type="cofactor">
    <cofactor evidence="1">
        <name>[4Fe-4S] cluster</name>
        <dbReference type="ChEBI" id="CHEBI:49883"/>
    </cofactor>
</comment>
<dbReference type="GO" id="GO:0009228">
    <property type="term" value="P:thiamine biosynthetic process"/>
    <property type="evidence" value="ECO:0007669"/>
    <property type="project" value="InterPro"/>
</dbReference>
<dbReference type="Pfam" id="PF01964">
    <property type="entry name" value="ThiC_Rad_SAM"/>
    <property type="match status" value="1"/>
</dbReference>
<keyword evidence="2" id="KW-0004">4Fe-4S</keyword>
<evidence type="ECO:0000256" key="1">
    <source>
        <dbReference type="ARBA" id="ARBA00001966"/>
    </source>
</evidence>
<dbReference type="GO" id="GO:0051539">
    <property type="term" value="F:4 iron, 4 sulfur cluster binding"/>
    <property type="evidence" value="ECO:0007669"/>
    <property type="project" value="UniProtKB-KW"/>
</dbReference>
<accession>A0AA35SK71</accession>
<dbReference type="Pfam" id="PF13561">
    <property type="entry name" value="adh_short_C2"/>
    <property type="match status" value="1"/>
</dbReference>
<proteinExistence type="predicted"/>
<dbReference type="PANTHER" id="PTHR30557">
    <property type="entry name" value="THIAMINE BIOSYNTHESIS PROTEIN THIC"/>
    <property type="match status" value="1"/>
</dbReference>
<comment type="caution">
    <text evidence="11">The sequence shown here is derived from an EMBL/GenBank/DDBJ whole genome shotgun (WGS) entry which is preliminary data.</text>
</comment>
<dbReference type="AlphaFoldDB" id="A0AA35SK71"/>
<dbReference type="InterPro" id="IPR025747">
    <property type="entry name" value="ThiC-associated_dom"/>
</dbReference>
<dbReference type="PROSITE" id="PS00061">
    <property type="entry name" value="ADH_SHORT"/>
    <property type="match status" value="1"/>
</dbReference>
<evidence type="ECO:0000256" key="9">
    <source>
        <dbReference type="ARBA" id="ARBA00023239"/>
    </source>
</evidence>
<keyword evidence="6" id="KW-0560">Oxidoreductase</keyword>
<evidence type="ECO:0000256" key="8">
    <source>
        <dbReference type="ARBA" id="ARBA00023014"/>
    </source>
</evidence>
<dbReference type="PANTHER" id="PTHR30557:SF1">
    <property type="entry name" value="PHOSPHOMETHYLPYRIMIDINE SYNTHASE, CHLOROPLASTIC"/>
    <property type="match status" value="1"/>
</dbReference>
<dbReference type="EMBL" id="CASHTH010002487">
    <property type="protein sequence ID" value="CAI8030607.1"/>
    <property type="molecule type" value="Genomic_DNA"/>
</dbReference>
<protein>
    <submittedName>
        <fullName evidence="11">Phosphomethylpyrimidine synthase</fullName>
    </submittedName>
</protein>
<dbReference type="InterPro" id="IPR002347">
    <property type="entry name" value="SDR_fam"/>
</dbReference>
<dbReference type="InterPro" id="IPR036291">
    <property type="entry name" value="NAD(P)-bd_dom_sf"/>
</dbReference>
<dbReference type="GO" id="GO:0016491">
    <property type="term" value="F:oxidoreductase activity"/>
    <property type="evidence" value="ECO:0007669"/>
    <property type="project" value="UniProtKB-KW"/>
</dbReference>
<keyword evidence="4" id="KW-0479">Metal-binding</keyword>
<keyword evidence="7" id="KW-0408">Iron</keyword>
<dbReference type="InterPro" id="IPR038521">
    <property type="entry name" value="ThiC/Bza_core_dom"/>
</dbReference>
<feature type="domain" description="ThiC-associated" evidence="10">
    <location>
        <begin position="187"/>
        <end position="256"/>
    </location>
</feature>
<dbReference type="GO" id="GO:0005829">
    <property type="term" value="C:cytosol"/>
    <property type="evidence" value="ECO:0007669"/>
    <property type="project" value="TreeGrafter"/>
</dbReference>
<dbReference type="GO" id="GO:0016829">
    <property type="term" value="F:lyase activity"/>
    <property type="evidence" value="ECO:0007669"/>
    <property type="project" value="UniProtKB-KW"/>
</dbReference>
<keyword evidence="8" id="KW-0411">Iron-sulfur</keyword>
<reference evidence="11" key="1">
    <citation type="submission" date="2023-03" db="EMBL/GenBank/DDBJ databases">
        <authorList>
            <person name="Steffen K."/>
            <person name="Cardenas P."/>
        </authorList>
    </citation>
    <scope>NUCLEOTIDE SEQUENCE</scope>
</reference>
<name>A0AA35SK71_GEOBA</name>
<evidence type="ECO:0000256" key="4">
    <source>
        <dbReference type="ARBA" id="ARBA00022723"/>
    </source>
</evidence>
<evidence type="ECO:0000259" key="10">
    <source>
        <dbReference type="Pfam" id="PF13667"/>
    </source>
</evidence>
<dbReference type="GO" id="GO:0046872">
    <property type="term" value="F:metal ion binding"/>
    <property type="evidence" value="ECO:0007669"/>
    <property type="project" value="UniProtKB-KW"/>
</dbReference>
<evidence type="ECO:0000256" key="6">
    <source>
        <dbReference type="ARBA" id="ARBA00023002"/>
    </source>
</evidence>
<dbReference type="SUPFAM" id="SSF51735">
    <property type="entry name" value="NAD(P)-binding Rossmann-fold domains"/>
    <property type="match status" value="1"/>
</dbReference>
<evidence type="ECO:0000256" key="3">
    <source>
        <dbReference type="ARBA" id="ARBA00022691"/>
    </source>
</evidence>
<evidence type="ECO:0000256" key="2">
    <source>
        <dbReference type="ARBA" id="ARBA00022485"/>
    </source>
</evidence>
<organism evidence="11 12">
    <name type="scientific">Geodia barretti</name>
    <name type="common">Barrett's horny sponge</name>
    <dbReference type="NCBI Taxonomy" id="519541"/>
    <lineage>
        <taxon>Eukaryota</taxon>
        <taxon>Metazoa</taxon>
        <taxon>Porifera</taxon>
        <taxon>Demospongiae</taxon>
        <taxon>Heteroscleromorpha</taxon>
        <taxon>Tetractinellida</taxon>
        <taxon>Astrophorina</taxon>
        <taxon>Geodiidae</taxon>
        <taxon>Geodia</taxon>
    </lineage>
</organism>
<keyword evidence="5" id="KW-0862">Zinc</keyword>
<keyword evidence="3" id="KW-0949">S-adenosyl-L-methionine</keyword>
<evidence type="ECO:0000256" key="5">
    <source>
        <dbReference type="ARBA" id="ARBA00022833"/>
    </source>
</evidence>
<evidence type="ECO:0000313" key="12">
    <source>
        <dbReference type="Proteomes" id="UP001174909"/>
    </source>
</evidence>
<gene>
    <name evidence="11" type="ORF">GBAR_LOCUS17341</name>
</gene>
<dbReference type="PRINTS" id="PR00081">
    <property type="entry name" value="GDHRDH"/>
</dbReference>